<evidence type="ECO:0000313" key="4">
    <source>
        <dbReference type="Proteomes" id="UP001386955"/>
    </source>
</evidence>
<feature type="transmembrane region" description="Helical" evidence="2">
    <location>
        <begin position="38"/>
        <end position="58"/>
    </location>
</feature>
<name>A0AAN9SDC9_PSOTE</name>
<feature type="region of interest" description="Disordered" evidence="1">
    <location>
        <begin position="1"/>
        <end position="33"/>
    </location>
</feature>
<gene>
    <name evidence="3" type="ORF">VNO78_14723</name>
</gene>
<accession>A0AAN9SDC9</accession>
<keyword evidence="2" id="KW-1133">Transmembrane helix</keyword>
<organism evidence="3 4">
    <name type="scientific">Psophocarpus tetragonolobus</name>
    <name type="common">Winged bean</name>
    <name type="synonym">Dolichos tetragonolobus</name>
    <dbReference type="NCBI Taxonomy" id="3891"/>
    <lineage>
        <taxon>Eukaryota</taxon>
        <taxon>Viridiplantae</taxon>
        <taxon>Streptophyta</taxon>
        <taxon>Embryophyta</taxon>
        <taxon>Tracheophyta</taxon>
        <taxon>Spermatophyta</taxon>
        <taxon>Magnoliopsida</taxon>
        <taxon>eudicotyledons</taxon>
        <taxon>Gunneridae</taxon>
        <taxon>Pentapetalae</taxon>
        <taxon>rosids</taxon>
        <taxon>fabids</taxon>
        <taxon>Fabales</taxon>
        <taxon>Fabaceae</taxon>
        <taxon>Papilionoideae</taxon>
        <taxon>50 kb inversion clade</taxon>
        <taxon>NPAAA clade</taxon>
        <taxon>indigoferoid/millettioid clade</taxon>
        <taxon>Phaseoleae</taxon>
        <taxon>Psophocarpus</taxon>
    </lineage>
</organism>
<dbReference type="AlphaFoldDB" id="A0AAN9SDC9"/>
<reference evidence="3 4" key="1">
    <citation type="submission" date="2024-01" db="EMBL/GenBank/DDBJ databases">
        <title>The genomes of 5 underutilized Papilionoideae crops provide insights into root nodulation and disease resistanc.</title>
        <authorList>
            <person name="Jiang F."/>
        </authorList>
    </citation>
    <scope>NUCLEOTIDE SEQUENCE [LARGE SCALE GENOMIC DNA]</scope>
    <source>
        <strain evidence="3">DUOXIRENSHENG_FW03</strain>
        <tissue evidence="3">Leaves</tissue>
    </source>
</reference>
<dbReference type="EMBL" id="JAYMYS010000004">
    <property type="protein sequence ID" value="KAK7394201.1"/>
    <property type="molecule type" value="Genomic_DNA"/>
</dbReference>
<feature type="compositionally biased region" description="Basic and acidic residues" evidence="1">
    <location>
        <begin position="9"/>
        <end position="27"/>
    </location>
</feature>
<sequence length="67" mass="7933">MGLKKNRGRRSDEIEERRKERINEKKKDKFSRRKRERIGTVEVLVLYLVGSFSLGGLLQKFDKGPKK</sequence>
<keyword evidence="2" id="KW-0472">Membrane</keyword>
<comment type="caution">
    <text evidence="3">The sequence shown here is derived from an EMBL/GenBank/DDBJ whole genome shotgun (WGS) entry which is preliminary data.</text>
</comment>
<proteinExistence type="predicted"/>
<protein>
    <submittedName>
        <fullName evidence="3">Uncharacterized protein</fullName>
    </submittedName>
</protein>
<evidence type="ECO:0000256" key="1">
    <source>
        <dbReference type="SAM" id="MobiDB-lite"/>
    </source>
</evidence>
<keyword evidence="4" id="KW-1185">Reference proteome</keyword>
<evidence type="ECO:0000256" key="2">
    <source>
        <dbReference type="SAM" id="Phobius"/>
    </source>
</evidence>
<dbReference type="Proteomes" id="UP001386955">
    <property type="component" value="Unassembled WGS sequence"/>
</dbReference>
<evidence type="ECO:0000313" key="3">
    <source>
        <dbReference type="EMBL" id="KAK7394201.1"/>
    </source>
</evidence>
<keyword evidence="2" id="KW-0812">Transmembrane</keyword>